<dbReference type="PANTHER" id="PTHR24114">
    <property type="entry name" value="LEUCINE RICH REPEAT FAMILY PROTEIN"/>
    <property type="match status" value="1"/>
</dbReference>
<dbReference type="InterPro" id="IPR032675">
    <property type="entry name" value="LRR_dom_sf"/>
</dbReference>
<keyword evidence="1" id="KW-0969">Cilium</keyword>
<name>A0A422MVT9_TRYRA</name>
<comment type="caution">
    <text evidence="1">The sequence shown here is derived from an EMBL/GenBank/DDBJ whole genome shotgun (WGS) entry which is preliminary data.</text>
</comment>
<keyword evidence="1" id="KW-0966">Cell projection</keyword>
<dbReference type="Gene3D" id="3.80.10.10">
    <property type="entry name" value="Ribonuclease Inhibitor"/>
    <property type="match status" value="7"/>
</dbReference>
<organism evidence="1 2">
    <name type="scientific">Trypanosoma rangeli</name>
    <dbReference type="NCBI Taxonomy" id="5698"/>
    <lineage>
        <taxon>Eukaryota</taxon>
        <taxon>Discoba</taxon>
        <taxon>Euglenozoa</taxon>
        <taxon>Kinetoplastea</taxon>
        <taxon>Metakinetoplastina</taxon>
        <taxon>Trypanosomatida</taxon>
        <taxon>Trypanosomatidae</taxon>
        <taxon>Trypanosoma</taxon>
        <taxon>Herpetosoma</taxon>
    </lineage>
</organism>
<dbReference type="PANTHER" id="PTHR24114:SF2">
    <property type="entry name" value="F-BOX DOMAIN-CONTAINING PROTEIN-RELATED"/>
    <property type="match status" value="1"/>
</dbReference>
<dbReference type="EMBL" id="MKGL01000572">
    <property type="protein sequence ID" value="RNE97352.1"/>
    <property type="molecule type" value="Genomic_DNA"/>
</dbReference>
<keyword evidence="1" id="KW-0282">Flagellum</keyword>
<dbReference type="PROSITE" id="PS51450">
    <property type="entry name" value="LRR"/>
    <property type="match status" value="1"/>
</dbReference>
<dbReference type="InterPro" id="IPR001611">
    <property type="entry name" value="Leu-rich_rpt"/>
</dbReference>
<dbReference type="AlphaFoldDB" id="A0A422MVT9"/>
<gene>
    <name evidence="1" type="ORF">TraAM80_09359</name>
</gene>
<dbReference type="Proteomes" id="UP000283634">
    <property type="component" value="Unassembled WGS sequence"/>
</dbReference>
<reference evidence="1 2" key="1">
    <citation type="journal article" date="2018" name="BMC Genomics">
        <title>Genomic comparison of Trypanosoma conorhini and Trypanosoma rangeli to Trypanosoma cruzi strains of high and low virulence.</title>
        <authorList>
            <person name="Bradwell K.R."/>
            <person name="Koparde V.N."/>
            <person name="Matveyev A.V."/>
            <person name="Serrano M.G."/>
            <person name="Alves J.M."/>
            <person name="Parikh H."/>
            <person name="Huang B."/>
            <person name="Lee V."/>
            <person name="Espinosa-Alvarez O."/>
            <person name="Ortiz P.A."/>
            <person name="Costa-Martins A.G."/>
            <person name="Teixeira M.M."/>
            <person name="Buck G.A."/>
        </authorList>
    </citation>
    <scope>NUCLEOTIDE SEQUENCE [LARGE SCALE GENOMIC DNA]</scope>
    <source>
        <strain evidence="1 2">AM80</strain>
    </source>
</reference>
<evidence type="ECO:0000313" key="2">
    <source>
        <dbReference type="Proteomes" id="UP000283634"/>
    </source>
</evidence>
<dbReference type="SMART" id="SM00368">
    <property type="entry name" value="LRR_RI"/>
    <property type="match status" value="18"/>
</dbReference>
<keyword evidence="2" id="KW-1185">Reference proteome</keyword>
<protein>
    <submittedName>
        <fullName evidence="1">Putative paraflagellar rod component</fullName>
    </submittedName>
</protein>
<dbReference type="SUPFAM" id="SSF52047">
    <property type="entry name" value="RNI-like"/>
    <property type="match status" value="3"/>
</dbReference>
<evidence type="ECO:0000313" key="1">
    <source>
        <dbReference type="EMBL" id="RNE97352.1"/>
    </source>
</evidence>
<dbReference type="InterPro" id="IPR052394">
    <property type="entry name" value="LRR-containing"/>
</dbReference>
<dbReference type="GeneID" id="40333292"/>
<dbReference type="OrthoDB" id="120976at2759"/>
<accession>A0A422MVT9</accession>
<dbReference type="Pfam" id="PF13516">
    <property type="entry name" value="LRR_6"/>
    <property type="match status" value="14"/>
</dbReference>
<dbReference type="VEuPathDB" id="TriTrypDB:TRSC58_01557"/>
<dbReference type="OMA" id="NDETQFR"/>
<dbReference type="RefSeq" id="XP_029234081.1">
    <property type="nucleotide sequence ID" value="XM_029386049.1"/>
</dbReference>
<proteinExistence type="predicted"/>
<sequence>MSSFEDLLRLISRTGTKTVQWCSEQMGDEQLKVLIDAMEISPVPVENINLSRNEITSEGAKLLAAFLQNSPKVKEVELANNKICDVGAKAFIKLFDAPDYPSFFDLDGNPCSRTYIHNLALLTQGRTFSEDIRKGLLTREANELNISGMNYNKLDPRLVSFYVQNVNGLKKLIFSGCSLGDAGAGAIGALIKQCSVTHVDLSDNGISDAGLSQFIESANLQQHPTILSLSFAQNIRIGNYAAQALPKILFEKNDKITFFDLHETSVTPKIRSIIDHECELNKQPHSLKEAVVAIRTNNPSCTVINLQWEEGLERAAYFISPVLRDNTHLLELNLGNCGFGDKGVELLAEALRTNSTIRIIAIANNGINSEGAIKLFQCIVRHPSLEEINLAGNGINDEAALLLLNTLRINDKIKRVNITNNYIGFDYLNEVESLLLINQSPKIIRKLVAKIEANEPSLTSISLSGGSDEGYYNDVSVKLLCQALVLNTKVTILDLSKNVVADTGVGFIAEMLMTNSVITHLNISDNSISNRGVKRLCAALRTNASLQDLDLSNNAITDEGVDEFPDMLRYNGRLIRVALDKTGVTTDMRSKVVEAVDLNKEPKCLKDTVYRLQAGDEALRNVDLRRENCSRPLDDTSIETLCIHLQGRSFVEGLFFQGNKIGTKGCQHLAALLAQEGCGILSLDLSYNPVDEEGLQELSMAFLSPHIKLDTLMLVGTEVTSAGVTALVEVLKVNTSLQQVFTPERVSADAFCAMNHELMVNCQPRSLKPLLTSIDANENIPEVVLRDSQVLFTDSACQLLSASLVKNNHVVSLDLSHNKLTCESMPFLVEALSRSPTILHVNLSHNCVGLEGGRELVLCLQENDHILSLNVQGNDIPEETVNAINELLSLNAGSIKLKKILHQFRRGEFRDEMINLNGQDEVYKLNDNDVRLLSDVMATSTTLRAVDLGLNQITDLGCEMIADVLRRNQKIEALYLDYNPIGNAGGEALYNALKVNHQLHTLFLEGSDVPEQIWEELLGLLHVNETPLKERINMRGMDLANIDDHTQFKSTDYAIAQEEKVGQDALCLYADANKPLLLKS</sequence>